<keyword evidence="1" id="KW-0812">Transmembrane</keyword>
<gene>
    <name evidence="3" type="ORF">ACFOZ4_19700</name>
</gene>
<comment type="caution">
    <text evidence="3">The sequence shown here is derived from an EMBL/GenBank/DDBJ whole genome shotgun (WGS) entry which is preliminary data.</text>
</comment>
<dbReference type="EMBL" id="JBHSAY010000009">
    <property type="protein sequence ID" value="MFC4132840.1"/>
    <property type="molecule type" value="Genomic_DNA"/>
</dbReference>
<protein>
    <recommendedName>
        <fullName evidence="5">DUF11 domain-containing protein</fullName>
    </recommendedName>
</protein>
<evidence type="ECO:0000256" key="2">
    <source>
        <dbReference type="SAM" id="SignalP"/>
    </source>
</evidence>
<feature type="chain" id="PRO_5047499968" description="DUF11 domain-containing protein" evidence="2">
    <location>
        <begin position="33"/>
        <end position="247"/>
    </location>
</feature>
<dbReference type="RefSeq" id="WP_253752440.1">
    <property type="nucleotide sequence ID" value="NZ_JAMZDZ010000001.1"/>
</dbReference>
<name>A0ABV8LP97_9ACTN</name>
<proteinExistence type="predicted"/>
<sequence>MLFVRMRDLVLKLATWFTAVAALLLATAPASAAPGQADAYAVPDRTYHYLHVGDVLTAQLTVRNRGPHSADIMVGRPRADGFTFLSWTGCPHIVEGTCHRSLAVGSSIHVGVRMRLRSDSPASPHLGFTVADAADPNTGDDGVTLAICVYESHQCSRTLSGPAPFPASSPSPAATRLAVAAATAPPSAASSSAASSSAASSSVAPSSAAAKLAETASPLRGAWLATLAPALILLTAAFVSTRFRRPH</sequence>
<keyword evidence="1" id="KW-1133">Transmembrane helix</keyword>
<reference evidence="4" key="1">
    <citation type="journal article" date="2019" name="Int. J. Syst. Evol. Microbiol.">
        <title>The Global Catalogue of Microorganisms (GCM) 10K type strain sequencing project: providing services to taxonomists for standard genome sequencing and annotation.</title>
        <authorList>
            <consortium name="The Broad Institute Genomics Platform"/>
            <consortium name="The Broad Institute Genome Sequencing Center for Infectious Disease"/>
            <person name="Wu L."/>
            <person name="Ma J."/>
        </authorList>
    </citation>
    <scope>NUCLEOTIDE SEQUENCE [LARGE SCALE GENOMIC DNA]</scope>
    <source>
        <strain evidence="4">CGMCC 4.7289</strain>
    </source>
</reference>
<organism evidence="3 4">
    <name type="scientific">Hamadaea flava</name>
    <dbReference type="NCBI Taxonomy" id="1742688"/>
    <lineage>
        <taxon>Bacteria</taxon>
        <taxon>Bacillati</taxon>
        <taxon>Actinomycetota</taxon>
        <taxon>Actinomycetes</taxon>
        <taxon>Micromonosporales</taxon>
        <taxon>Micromonosporaceae</taxon>
        <taxon>Hamadaea</taxon>
    </lineage>
</organism>
<keyword evidence="4" id="KW-1185">Reference proteome</keyword>
<evidence type="ECO:0000313" key="3">
    <source>
        <dbReference type="EMBL" id="MFC4132840.1"/>
    </source>
</evidence>
<keyword evidence="2" id="KW-0732">Signal</keyword>
<accession>A0ABV8LP97</accession>
<feature type="transmembrane region" description="Helical" evidence="1">
    <location>
        <begin position="221"/>
        <end position="239"/>
    </location>
</feature>
<dbReference type="Proteomes" id="UP001595816">
    <property type="component" value="Unassembled WGS sequence"/>
</dbReference>
<keyword evidence="1" id="KW-0472">Membrane</keyword>
<feature type="signal peptide" evidence="2">
    <location>
        <begin position="1"/>
        <end position="32"/>
    </location>
</feature>
<evidence type="ECO:0000313" key="4">
    <source>
        <dbReference type="Proteomes" id="UP001595816"/>
    </source>
</evidence>
<evidence type="ECO:0000256" key="1">
    <source>
        <dbReference type="SAM" id="Phobius"/>
    </source>
</evidence>
<evidence type="ECO:0008006" key="5">
    <source>
        <dbReference type="Google" id="ProtNLM"/>
    </source>
</evidence>